<feature type="compositionally biased region" description="Polar residues" evidence="1">
    <location>
        <begin position="131"/>
        <end position="141"/>
    </location>
</feature>
<reference evidence="2 3" key="1">
    <citation type="submission" date="2016-10" db="EMBL/GenBank/DDBJ databases">
        <authorList>
            <person name="de Groot N.N."/>
        </authorList>
    </citation>
    <scope>NUCLEOTIDE SEQUENCE [LARGE SCALE GENOMIC DNA]</scope>
    <source>
        <strain evidence="2 3">DSM 3857</strain>
    </source>
</reference>
<feature type="region of interest" description="Disordered" evidence="1">
    <location>
        <begin position="121"/>
        <end position="141"/>
    </location>
</feature>
<sequence>MTMTTGAILRRITETDLSVAAHKLATIILDGIAWKDGYNGLVRGTAAFTLAHLAEKMGISRQHLTVLLTELAGSALALVRWKPNDKFAPWLFRFGETEGGTPSPDIVSATGSTSLSMEKLSSLEGSKSMLRPTSTTPLGQS</sequence>
<organism evidence="2 3">
    <name type="scientific">Gemmobacter aquatilis</name>
    <dbReference type="NCBI Taxonomy" id="933059"/>
    <lineage>
        <taxon>Bacteria</taxon>
        <taxon>Pseudomonadati</taxon>
        <taxon>Pseudomonadota</taxon>
        <taxon>Alphaproteobacteria</taxon>
        <taxon>Rhodobacterales</taxon>
        <taxon>Paracoccaceae</taxon>
        <taxon>Gemmobacter</taxon>
    </lineage>
</organism>
<evidence type="ECO:0000256" key="1">
    <source>
        <dbReference type="SAM" id="MobiDB-lite"/>
    </source>
</evidence>
<proteinExistence type="predicted"/>
<protein>
    <submittedName>
        <fullName evidence="2">Uncharacterized protein</fullName>
    </submittedName>
</protein>
<name>A0A1H8MQE3_9RHOB</name>
<dbReference type="Proteomes" id="UP000198761">
    <property type="component" value="Unassembled WGS sequence"/>
</dbReference>
<keyword evidence="3" id="KW-1185">Reference proteome</keyword>
<dbReference type="EMBL" id="FOCE01000014">
    <property type="protein sequence ID" value="SEO19681.1"/>
    <property type="molecule type" value="Genomic_DNA"/>
</dbReference>
<evidence type="ECO:0000313" key="3">
    <source>
        <dbReference type="Proteomes" id="UP000198761"/>
    </source>
</evidence>
<dbReference type="AlphaFoldDB" id="A0A1H8MQE3"/>
<accession>A0A1H8MQE3</accession>
<evidence type="ECO:0000313" key="2">
    <source>
        <dbReference type="EMBL" id="SEO19681.1"/>
    </source>
</evidence>
<dbReference type="RefSeq" id="WP_425431817.1">
    <property type="nucleotide sequence ID" value="NZ_FOCE01000014.1"/>
</dbReference>
<gene>
    <name evidence="2" type="ORF">SAMN04488103_11433</name>
</gene>